<dbReference type="InterPro" id="IPR012910">
    <property type="entry name" value="Plug_dom"/>
</dbReference>
<dbReference type="AlphaFoldDB" id="A0AA39CS41"/>
<evidence type="ECO:0000256" key="7">
    <source>
        <dbReference type="ARBA" id="ARBA00023114"/>
    </source>
</evidence>
<dbReference type="GO" id="GO:0046930">
    <property type="term" value="C:pore complex"/>
    <property type="evidence" value="ECO:0007669"/>
    <property type="project" value="UniProtKB-KW"/>
</dbReference>
<comment type="caution">
    <text evidence="12">The sequence shown here is derived from an EMBL/GenBank/DDBJ whole genome shotgun (WGS) entry which is preliminary data.</text>
</comment>
<reference evidence="12" key="1">
    <citation type="submission" date="2022-10" db="EMBL/GenBank/DDBJ databases">
        <title>Culturing micro-colonial fungi from biological soil crusts in the Mojave desert and describing Neophaeococcomyces mojavensis, and introducing the new genera and species Taxawa tesnikishii.</title>
        <authorList>
            <person name="Kurbessoian T."/>
            <person name="Stajich J.E."/>
        </authorList>
    </citation>
    <scope>NUCLEOTIDE SEQUENCE</scope>
    <source>
        <strain evidence="12">TK_35</strain>
    </source>
</reference>
<dbReference type="SUPFAM" id="SSF56935">
    <property type="entry name" value="Porins"/>
    <property type="match status" value="1"/>
</dbReference>
<evidence type="ECO:0000256" key="6">
    <source>
        <dbReference type="ARBA" id="ARBA00023077"/>
    </source>
</evidence>
<feature type="domain" description="TonB-dependent receptor plug" evidence="11">
    <location>
        <begin position="117"/>
        <end position="223"/>
    </location>
</feature>
<gene>
    <name evidence="12" type="ORF">H2204_013291</name>
</gene>
<keyword evidence="4" id="KW-0732">Signal</keyword>
<dbReference type="GO" id="GO:0015288">
    <property type="term" value="F:porin activity"/>
    <property type="evidence" value="ECO:0007669"/>
    <property type="project" value="UniProtKB-KW"/>
</dbReference>
<keyword evidence="7" id="KW-0626">Porin</keyword>
<evidence type="ECO:0000256" key="9">
    <source>
        <dbReference type="ARBA" id="ARBA00023237"/>
    </source>
</evidence>
<proteinExistence type="predicted"/>
<evidence type="ECO:0000259" key="11">
    <source>
        <dbReference type="Pfam" id="PF07715"/>
    </source>
</evidence>
<keyword evidence="2" id="KW-0813">Transport</keyword>
<dbReference type="PANTHER" id="PTHR30069">
    <property type="entry name" value="TONB-DEPENDENT OUTER MEMBRANE RECEPTOR"/>
    <property type="match status" value="1"/>
</dbReference>
<dbReference type="InterPro" id="IPR010101">
    <property type="entry name" value="B12_transptr_BtuB"/>
</dbReference>
<keyword evidence="9" id="KW-0998">Cell outer membrane</keyword>
<dbReference type="GO" id="GO:0015420">
    <property type="term" value="F:ABC-type vitamin B12 transporter activity"/>
    <property type="evidence" value="ECO:0007669"/>
    <property type="project" value="InterPro"/>
</dbReference>
<evidence type="ECO:0000259" key="10">
    <source>
        <dbReference type="Pfam" id="PF00593"/>
    </source>
</evidence>
<feature type="domain" description="TonB-dependent receptor-like beta-barrel" evidence="10">
    <location>
        <begin position="291"/>
        <end position="660"/>
    </location>
</feature>
<dbReference type="CDD" id="cd01347">
    <property type="entry name" value="ligand_gated_channel"/>
    <property type="match status" value="1"/>
</dbReference>
<dbReference type="InterPro" id="IPR000531">
    <property type="entry name" value="Beta-barrel_TonB"/>
</dbReference>
<dbReference type="Gene3D" id="2.40.170.20">
    <property type="entry name" value="TonB-dependent receptor, beta-barrel domain"/>
    <property type="match status" value="1"/>
</dbReference>
<dbReference type="InterPro" id="IPR036942">
    <property type="entry name" value="Beta-barrel_TonB_sf"/>
</dbReference>
<sequence length="687" mass="73822">MPQPATVPQAWEGAWTVALGHPAASPETGPEASGRDAVGMALDVCGDGRDIGACLPVVTPPLRCAGVRGTWSPPMKLQSRMLSLAVLAALPALALADDGAADLDQVLVTATRTPIALQDSIAPAQVIDRAQIESSQATSLQELLQGRAGINLSNAGGLGKQSSLFLRGTNSSHTVVLVDGVRINSADLGLAMYQDLPLAQIERVEIVRGPQSSLYGADAIGGVIQIFTRRNQGDFAPHFQLGGGSNGLREASGGIGGGTERGWFGADIAYQHSDGIDACRGSATLFTGCFADEPDRDGYRNLSKSLRGGYNLSDQWTVEGSALRADGKNHYDGYYNYSETRQQVLAGKVRYTPSEQLTLTANVGRSDNESDNFGDFGARGSAQTHRDSASLQADIGVAEGQLLSAGVDWSEDNLDGSSAGYLVDSRRNTGVFLQYQARFGRHQLQASARNDDNQQFGNHATGSLGWAMELGHGLRVNASYGTAFKAPTFSDLYDPWSGVPTLDPEKSKSANLGISQQGQGWRWGLDVYETRIDDLITYDAATFRMQQVEKARIRGAELTGGATVAGFDINAQLSFTDPRNRTNGSAQFDNWLARRAQQTARLDIDRRFGDFRAGLTVQGAGKRYDDAANAVKVGGYGTLDLRAEYALTPAWSVLARVANVFDREYETVAWFNQPGREYQLSVRYQPR</sequence>
<evidence type="ECO:0000256" key="5">
    <source>
        <dbReference type="ARBA" id="ARBA00023065"/>
    </source>
</evidence>
<keyword evidence="8" id="KW-0472">Membrane</keyword>
<dbReference type="Pfam" id="PF07715">
    <property type="entry name" value="Plug"/>
    <property type="match status" value="1"/>
</dbReference>
<protein>
    <recommendedName>
        <fullName evidence="13">TonB-dependent vitamin B12 receptor</fullName>
    </recommendedName>
</protein>
<dbReference type="InterPro" id="IPR039426">
    <property type="entry name" value="TonB-dep_rcpt-like"/>
</dbReference>
<organism evidence="12">
    <name type="scientific">Knufia peltigerae</name>
    <dbReference type="NCBI Taxonomy" id="1002370"/>
    <lineage>
        <taxon>Eukaryota</taxon>
        <taxon>Fungi</taxon>
        <taxon>Dikarya</taxon>
        <taxon>Ascomycota</taxon>
        <taxon>Pezizomycotina</taxon>
        <taxon>Eurotiomycetes</taxon>
        <taxon>Chaetothyriomycetidae</taxon>
        <taxon>Chaetothyriales</taxon>
        <taxon>Trichomeriaceae</taxon>
        <taxon>Knufia</taxon>
    </lineage>
</organism>
<accession>A0AA39CS41</accession>
<dbReference type="PROSITE" id="PS52016">
    <property type="entry name" value="TONB_DEPENDENT_REC_3"/>
    <property type="match status" value="1"/>
</dbReference>
<dbReference type="GO" id="GO:0006811">
    <property type="term" value="P:monoatomic ion transport"/>
    <property type="evidence" value="ECO:0007669"/>
    <property type="project" value="UniProtKB-KW"/>
</dbReference>
<dbReference type="InterPro" id="IPR037066">
    <property type="entry name" value="Plug_dom_sf"/>
</dbReference>
<keyword evidence="3" id="KW-0812">Transmembrane</keyword>
<keyword evidence="6" id="KW-0798">TonB box</keyword>
<evidence type="ECO:0000256" key="1">
    <source>
        <dbReference type="ARBA" id="ARBA00004571"/>
    </source>
</evidence>
<comment type="subcellular location">
    <subcellularLocation>
        <location evidence="1">Cell outer membrane</location>
        <topology evidence="1">Multi-pass membrane protein</topology>
    </subcellularLocation>
</comment>
<dbReference type="EMBL" id="JAPDRN010000149">
    <property type="protein sequence ID" value="KAJ9617911.1"/>
    <property type="molecule type" value="Genomic_DNA"/>
</dbReference>
<dbReference type="Gene3D" id="2.170.130.10">
    <property type="entry name" value="TonB-dependent receptor, plug domain"/>
    <property type="match status" value="1"/>
</dbReference>
<evidence type="ECO:0000256" key="2">
    <source>
        <dbReference type="ARBA" id="ARBA00022448"/>
    </source>
</evidence>
<dbReference type="PANTHER" id="PTHR30069:SF53">
    <property type="entry name" value="COLICIN I RECEPTOR-RELATED"/>
    <property type="match status" value="1"/>
</dbReference>
<evidence type="ECO:0008006" key="13">
    <source>
        <dbReference type="Google" id="ProtNLM"/>
    </source>
</evidence>
<name>A0AA39CS41_9EURO</name>
<evidence type="ECO:0000256" key="3">
    <source>
        <dbReference type="ARBA" id="ARBA00022692"/>
    </source>
</evidence>
<keyword evidence="5" id="KW-0406">Ion transport</keyword>
<dbReference type="Pfam" id="PF00593">
    <property type="entry name" value="TonB_dep_Rec_b-barrel"/>
    <property type="match status" value="1"/>
</dbReference>
<dbReference type="NCBIfam" id="TIGR01779">
    <property type="entry name" value="TonB-B12"/>
    <property type="match status" value="1"/>
</dbReference>
<evidence type="ECO:0000256" key="8">
    <source>
        <dbReference type="ARBA" id="ARBA00023136"/>
    </source>
</evidence>
<evidence type="ECO:0000313" key="12">
    <source>
        <dbReference type="EMBL" id="KAJ9617911.1"/>
    </source>
</evidence>
<evidence type="ECO:0000256" key="4">
    <source>
        <dbReference type="ARBA" id="ARBA00022729"/>
    </source>
</evidence>